<dbReference type="Pfam" id="PF15462">
    <property type="entry name" value="Barttin"/>
    <property type="match status" value="1"/>
</dbReference>
<feature type="transmembrane region" description="Helical" evidence="1">
    <location>
        <begin position="63"/>
        <end position="83"/>
    </location>
</feature>
<evidence type="ECO:0000313" key="2">
    <source>
        <dbReference type="EMBL" id="KAI2651844.1"/>
    </source>
</evidence>
<keyword evidence="1" id="KW-0472">Membrane</keyword>
<keyword evidence="1" id="KW-1133">Transmembrane helix</keyword>
<evidence type="ECO:0000313" key="3">
    <source>
        <dbReference type="Proteomes" id="UP000830375"/>
    </source>
</evidence>
<gene>
    <name evidence="2" type="ORF">H4Q32_014610</name>
</gene>
<dbReference type="PANTHER" id="PTHR28399:SF1">
    <property type="entry name" value="BARTTIN"/>
    <property type="match status" value="1"/>
</dbReference>
<organism evidence="2 3">
    <name type="scientific">Labeo rohita</name>
    <name type="common">Indian major carp</name>
    <name type="synonym">Cyprinus rohita</name>
    <dbReference type="NCBI Taxonomy" id="84645"/>
    <lineage>
        <taxon>Eukaryota</taxon>
        <taxon>Metazoa</taxon>
        <taxon>Chordata</taxon>
        <taxon>Craniata</taxon>
        <taxon>Vertebrata</taxon>
        <taxon>Euteleostomi</taxon>
        <taxon>Actinopterygii</taxon>
        <taxon>Neopterygii</taxon>
        <taxon>Teleostei</taxon>
        <taxon>Ostariophysi</taxon>
        <taxon>Cypriniformes</taxon>
        <taxon>Cyprinidae</taxon>
        <taxon>Labeoninae</taxon>
        <taxon>Labeonini</taxon>
        <taxon>Labeo</taxon>
    </lineage>
</organism>
<keyword evidence="1" id="KW-0812">Transmembrane</keyword>
<name>A0ABQ8LMI6_LABRO</name>
<feature type="transmembrane region" description="Helical" evidence="1">
    <location>
        <begin position="39"/>
        <end position="56"/>
    </location>
</feature>
<proteinExistence type="predicted"/>
<dbReference type="PANTHER" id="PTHR28399">
    <property type="entry name" value="BARTTIN"/>
    <property type="match status" value="1"/>
</dbReference>
<evidence type="ECO:0000256" key="1">
    <source>
        <dbReference type="SAM" id="Phobius"/>
    </source>
</evidence>
<protein>
    <submittedName>
        <fullName evidence="2">Barttin</fullName>
    </submittedName>
</protein>
<comment type="caution">
    <text evidence="2">The sequence shown here is derived from an EMBL/GenBank/DDBJ whole genome shotgun (WGS) entry which is preliminary data.</text>
</comment>
<dbReference type="InterPro" id="IPR029181">
    <property type="entry name" value="Barttin"/>
</dbReference>
<keyword evidence="3" id="KW-1185">Reference proteome</keyword>
<dbReference type="Proteomes" id="UP000830375">
    <property type="component" value="Unassembled WGS sequence"/>
</dbReference>
<dbReference type="EMBL" id="JACTAM010000020">
    <property type="protein sequence ID" value="KAI2651844.1"/>
    <property type="molecule type" value="Genomic_DNA"/>
</dbReference>
<reference evidence="2 3" key="1">
    <citation type="submission" date="2022-01" db="EMBL/GenBank/DDBJ databases">
        <title>A high-quality chromosome-level genome assembly of rohu carp, Labeo rohita.</title>
        <authorList>
            <person name="Arick M.A. II"/>
            <person name="Hsu C.-Y."/>
            <person name="Magbanua Z."/>
            <person name="Pechanova O."/>
            <person name="Grover C."/>
            <person name="Miller E."/>
            <person name="Thrash A."/>
            <person name="Ezzel L."/>
            <person name="Alam S."/>
            <person name="Benzie J."/>
            <person name="Hamilton M."/>
            <person name="Karsi A."/>
            <person name="Lawrence M.L."/>
            <person name="Peterson D.G."/>
        </authorList>
    </citation>
    <scope>NUCLEOTIDE SEQUENCE [LARGE SCALE GENOMIC DNA]</scope>
    <source>
        <strain evidence="3">BAU-BD-2019</strain>
        <tissue evidence="2">Blood</tissue>
    </source>
</reference>
<sequence>MIRISVLHWACVLSLTPALHLYADTFIKLQLAENKPYRYGLIVLGMAFVALGLFMISVEKPQVFATFCAAGVIMVVTGSVWSVCQCYPRVTVILPEKEELFRAEKQDLSAGSSDEKSPTKPIKAPLAGFCDDEVEISADPKRHMDNKNSERVIVLHTCRSSPSVLACSSTPLTDRRAPRPDSNREMYYGKVEDSCYYTSELESE</sequence>
<accession>A0ABQ8LMI6</accession>